<organism evidence="1 2">
    <name type="scientific">Chaenocephalus aceratus</name>
    <name type="common">Blackfin icefish</name>
    <name type="synonym">Chaenichthys aceratus</name>
    <dbReference type="NCBI Taxonomy" id="36190"/>
    <lineage>
        <taxon>Eukaryota</taxon>
        <taxon>Metazoa</taxon>
        <taxon>Chordata</taxon>
        <taxon>Craniata</taxon>
        <taxon>Vertebrata</taxon>
        <taxon>Euteleostomi</taxon>
        <taxon>Actinopterygii</taxon>
        <taxon>Neopterygii</taxon>
        <taxon>Teleostei</taxon>
        <taxon>Neoteleostei</taxon>
        <taxon>Acanthomorphata</taxon>
        <taxon>Eupercaria</taxon>
        <taxon>Perciformes</taxon>
        <taxon>Notothenioidei</taxon>
        <taxon>Channichthyidae</taxon>
        <taxon>Chaenocephalus</taxon>
    </lineage>
</organism>
<evidence type="ECO:0000313" key="1">
    <source>
        <dbReference type="EMBL" id="KAI4807820.1"/>
    </source>
</evidence>
<reference evidence="1" key="1">
    <citation type="submission" date="2022-05" db="EMBL/GenBank/DDBJ databases">
        <title>Chromosome-level genome of Chaenocephalus aceratus.</title>
        <authorList>
            <person name="Park H."/>
        </authorList>
    </citation>
    <scope>NUCLEOTIDE SEQUENCE</scope>
    <source>
        <strain evidence="1">KU_202001</strain>
    </source>
</reference>
<accession>A0ACB9W4I0</accession>
<comment type="caution">
    <text evidence="1">The sequence shown here is derived from an EMBL/GenBank/DDBJ whole genome shotgun (WGS) entry which is preliminary data.</text>
</comment>
<gene>
    <name evidence="1" type="ORF">KUCAC02_027603</name>
</gene>
<dbReference type="EMBL" id="CM043803">
    <property type="protein sequence ID" value="KAI4807820.1"/>
    <property type="molecule type" value="Genomic_DNA"/>
</dbReference>
<evidence type="ECO:0000313" key="2">
    <source>
        <dbReference type="Proteomes" id="UP001057452"/>
    </source>
</evidence>
<protein>
    <submittedName>
        <fullName evidence="1">Uncharacterized protein</fullName>
    </submittedName>
</protein>
<sequence>MERLLAEHSTQSEKKKKTLSAATVEIENEETTGVSPGGSFLFVEEEGETSSERLLAGHTVLPFAHNHRNPGGSAEGLQTPDILQMHKQGKKLMAKAEYARLSPEPNADR</sequence>
<proteinExistence type="predicted"/>
<dbReference type="Proteomes" id="UP001057452">
    <property type="component" value="Chromosome 19"/>
</dbReference>
<name>A0ACB9W4I0_CHAAC</name>
<keyword evidence="2" id="KW-1185">Reference proteome</keyword>